<evidence type="ECO:0000313" key="1">
    <source>
        <dbReference type="EMBL" id="KAA1189864.1"/>
    </source>
</evidence>
<gene>
    <name evidence="1" type="ORF">F0L16_10145</name>
</gene>
<comment type="caution">
    <text evidence="1">The sequence shown here is derived from an EMBL/GenBank/DDBJ whole genome shotgun (WGS) entry which is preliminary data.</text>
</comment>
<protein>
    <submittedName>
        <fullName evidence="1">Uncharacterized protein</fullName>
    </submittedName>
</protein>
<proteinExistence type="predicted"/>
<sequence length="117" mass="13224">MLGKIRDLNLRWFITAHDNHLVLSRHEQKDIGLSDKANDLILIATRKEASDILSFLHHHLCIAGEAGLGLYVKNLVDVIVLNPIFAVLRAGLLQLDEFIKINVLEGVYQYDHARLSC</sequence>
<dbReference type="Proteomes" id="UP000322184">
    <property type="component" value="Unassembled WGS sequence"/>
</dbReference>
<dbReference type="RefSeq" id="WP_149616713.1">
    <property type="nucleotide sequence ID" value="NZ_CAWPFF010000054.1"/>
</dbReference>
<evidence type="ECO:0000313" key="2">
    <source>
        <dbReference type="Proteomes" id="UP000322184"/>
    </source>
</evidence>
<name>A0A5B0WS80_9GAMM</name>
<dbReference type="EMBL" id="VTUW01000015">
    <property type="protein sequence ID" value="KAA1189864.1"/>
    <property type="molecule type" value="Genomic_DNA"/>
</dbReference>
<dbReference type="AlphaFoldDB" id="A0A5B0WS80"/>
<reference evidence="1 2" key="1">
    <citation type="submission" date="2019-09" db="EMBL/GenBank/DDBJ databases">
        <title>Whole genome sequence of Photorhabdus heterorhabditis strain ETL (Enterobacteriales: Enterobacteriaceae) a bacterial symbiont of Heterorhabditis zealandica strain ETL (Rhabditida: Heterorhabditidae).</title>
        <authorList>
            <person name="Lulamba T.E."/>
            <person name="Serepa-Dlamini M.H."/>
        </authorList>
    </citation>
    <scope>NUCLEOTIDE SEQUENCE [LARGE SCALE GENOMIC DNA]</scope>
    <source>
        <strain evidence="1 2">ETL</strain>
    </source>
</reference>
<accession>A0A5B0WS80</accession>
<organism evidence="1 2">
    <name type="scientific">Photorhabdus heterorhabditis</name>
    <dbReference type="NCBI Taxonomy" id="880156"/>
    <lineage>
        <taxon>Bacteria</taxon>
        <taxon>Pseudomonadati</taxon>
        <taxon>Pseudomonadota</taxon>
        <taxon>Gammaproteobacteria</taxon>
        <taxon>Enterobacterales</taxon>
        <taxon>Morganellaceae</taxon>
        <taxon>Photorhabdus</taxon>
    </lineage>
</organism>